<dbReference type="Proteomes" id="UP000001595">
    <property type="component" value="Chromosome 8"/>
</dbReference>
<evidence type="ECO:0000259" key="12">
    <source>
        <dbReference type="PROSITE" id="PS51021"/>
    </source>
</evidence>
<keyword evidence="2" id="KW-0963">Cytoplasm</keyword>
<dbReference type="GO" id="GO:0015629">
    <property type="term" value="C:actin cytoskeleton"/>
    <property type="evidence" value="ECO:0007669"/>
    <property type="project" value="TreeGrafter"/>
</dbReference>
<evidence type="ECO:0000256" key="2">
    <source>
        <dbReference type="ARBA" id="ARBA00022490"/>
    </source>
</evidence>
<dbReference type="CDD" id="cd07590">
    <property type="entry name" value="BAR_Bin3"/>
    <property type="match status" value="1"/>
</dbReference>
<dbReference type="GO" id="GO:0008289">
    <property type="term" value="F:lipid binding"/>
    <property type="evidence" value="ECO:0007669"/>
    <property type="project" value="TreeGrafter"/>
</dbReference>
<evidence type="ECO:0000256" key="10">
    <source>
        <dbReference type="SAM" id="Coils"/>
    </source>
</evidence>
<feature type="coiled-coil region" evidence="10">
    <location>
        <begin position="279"/>
        <end position="306"/>
    </location>
</feature>
<dbReference type="InterPro" id="IPR037428">
    <property type="entry name" value="Bin3_BAR"/>
</dbReference>
<evidence type="ECO:0000256" key="6">
    <source>
        <dbReference type="ARBA" id="ARBA00023212"/>
    </source>
</evidence>
<gene>
    <name evidence="13" type="primary">BIN3</name>
</gene>
<dbReference type="SUPFAM" id="SSF103657">
    <property type="entry name" value="BAR/IMD domain-like"/>
    <property type="match status" value="1"/>
</dbReference>
<keyword evidence="14" id="KW-1185">Reference proteome</keyword>
<evidence type="ECO:0000256" key="1">
    <source>
        <dbReference type="ARBA" id="ARBA00004245"/>
    </source>
</evidence>
<dbReference type="Pfam" id="PF03114">
    <property type="entry name" value="BAR"/>
    <property type="match status" value="1"/>
</dbReference>
<dbReference type="Gene3D" id="1.20.1270.60">
    <property type="entry name" value="Arfaptin homology (AH) domain/BAR domain"/>
    <property type="match status" value="1"/>
</dbReference>
<dbReference type="InterPro" id="IPR046982">
    <property type="entry name" value="BIN3/RVS161-like"/>
</dbReference>
<dbReference type="GeneTree" id="ENSGT00950000182882"/>
<evidence type="ECO:0000256" key="3">
    <source>
        <dbReference type="ARBA" id="ARBA00022618"/>
    </source>
</evidence>
<name>A0A8I5YJK8_PONAB</name>
<dbReference type="GO" id="GO:0051301">
    <property type="term" value="P:cell division"/>
    <property type="evidence" value="ECO:0007669"/>
    <property type="project" value="UniProtKB-KW"/>
</dbReference>
<evidence type="ECO:0000256" key="7">
    <source>
        <dbReference type="ARBA" id="ARBA00023306"/>
    </source>
</evidence>
<reference evidence="13 14" key="1">
    <citation type="submission" date="2008-02" db="EMBL/GenBank/DDBJ databases">
        <title>A 6x draft sequence assembly of the Pongo pygmaeus abelii genome.</title>
        <authorList>
            <person name="Wilson R.K."/>
            <person name="Mardis E."/>
        </authorList>
    </citation>
    <scope>NUCLEOTIDE SEQUENCE [LARGE SCALE GENOMIC DNA]</scope>
</reference>
<dbReference type="PROSITE" id="PS51021">
    <property type="entry name" value="BAR"/>
    <property type="match status" value="1"/>
</dbReference>
<evidence type="ECO:0000256" key="11">
    <source>
        <dbReference type="SAM" id="MobiDB-lite"/>
    </source>
</evidence>
<dbReference type="GO" id="GO:0005737">
    <property type="term" value="C:cytoplasm"/>
    <property type="evidence" value="ECO:0007669"/>
    <property type="project" value="InterPro"/>
</dbReference>
<organism evidence="13 14">
    <name type="scientific">Pongo abelii</name>
    <name type="common">Sumatran orangutan</name>
    <name type="synonym">Pongo pygmaeus abelii</name>
    <dbReference type="NCBI Taxonomy" id="9601"/>
    <lineage>
        <taxon>Eukaryota</taxon>
        <taxon>Metazoa</taxon>
        <taxon>Chordata</taxon>
        <taxon>Craniata</taxon>
        <taxon>Vertebrata</taxon>
        <taxon>Euteleostomi</taxon>
        <taxon>Mammalia</taxon>
        <taxon>Eutheria</taxon>
        <taxon>Euarchontoglires</taxon>
        <taxon>Primates</taxon>
        <taxon>Haplorrhini</taxon>
        <taxon>Catarrhini</taxon>
        <taxon>Hominidae</taxon>
        <taxon>Pongo</taxon>
    </lineage>
</organism>
<dbReference type="PANTHER" id="PTHR47174:SF3">
    <property type="entry name" value="BRIDGING INTEGRATOR 3"/>
    <property type="match status" value="1"/>
</dbReference>
<keyword evidence="4 10" id="KW-0175">Coiled coil</keyword>
<evidence type="ECO:0000256" key="9">
    <source>
        <dbReference type="ARBA" id="ARBA00072988"/>
    </source>
</evidence>
<dbReference type="FunFam" id="1.20.1270.60:FF:000028">
    <property type="entry name" value="Bridging integrator 3 homolog"/>
    <property type="match status" value="1"/>
</dbReference>
<keyword evidence="7" id="KW-0131">Cell cycle</keyword>
<dbReference type="AlphaFoldDB" id="A0A8I5YJK8"/>
<evidence type="ECO:0000313" key="14">
    <source>
        <dbReference type="Proteomes" id="UP000001595"/>
    </source>
</evidence>
<dbReference type="InterPro" id="IPR027267">
    <property type="entry name" value="AH/BAR_dom_sf"/>
</dbReference>
<dbReference type="GO" id="GO:0006897">
    <property type="term" value="P:endocytosis"/>
    <property type="evidence" value="ECO:0007669"/>
    <property type="project" value="InterPro"/>
</dbReference>
<feature type="region of interest" description="Disordered" evidence="11">
    <location>
        <begin position="63"/>
        <end position="136"/>
    </location>
</feature>
<dbReference type="SMART" id="SM00721">
    <property type="entry name" value="BAR"/>
    <property type="match status" value="1"/>
</dbReference>
<keyword evidence="5" id="KW-0717">Septation</keyword>
<dbReference type="GO" id="GO:0051666">
    <property type="term" value="P:actin cortical patch localization"/>
    <property type="evidence" value="ECO:0007669"/>
    <property type="project" value="InterPro"/>
</dbReference>
<feature type="region of interest" description="Disordered" evidence="11">
    <location>
        <begin position="1"/>
        <end position="30"/>
    </location>
</feature>
<comment type="function">
    <text evidence="8">Involved in cytokinesis and septation where it has a role in the localization of F-actin.</text>
</comment>
<evidence type="ECO:0000256" key="5">
    <source>
        <dbReference type="ARBA" id="ARBA00023210"/>
    </source>
</evidence>
<feature type="domain" description="BAR" evidence="12">
    <location>
        <begin position="167"/>
        <end position="390"/>
    </location>
</feature>
<dbReference type="Ensembl" id="ENSPPYT00000046993.1">
    <property type="protein sequence ID" value="ENSPPYP00000026084.1"/>
    <property type="gene ID" value="ENSPPYG00000018427.3"/>
</dbReference>
<protein>
    <recommendedName>
        <fullName evidence="9">Bridging integrator 3</fullName>
    </recommendedName>
</protein>
<evidence type="ECO:0000256" key="4">
    <source>
        <dbReference type="ARBA" id="ARBA00023054"/>
    </source>
</evidence>
<comment type="subcellular location">
    <subcellularLocation>
        <location evidence="1">Cytoplasm</location>
        <location evidence="1">Cytoskeleton</location>
    </subcellularLocation>
</comment>
<keyword evidence="3" id="KW-0132">Cell division</keyword>
<dbReference type="PANTHER" id="PTHR47174">
    <property type="entry name" value="BRIDGING INTEGRATOR 3"/>
    <property type="match status" value="1"/>
</dbReference>
<sequence>MCGVQTVKDRKEHSENVSFPLSPSPVASPPTDNCCHCLWIRNHLTEGTAGLRALRGQVKRSLGVSVEGRKRPQRSPSSPVAACVSKRLTRATGSPAGETPRRARCSRRVNAPGSASQQPLPGREAGSTSLPGDWLNPEVIPEERVAAEDPGGRPRFGTMSWIPFKIGQPKKQIVPKTVERDFEREYGKLQQLEEQTRRLQKDMKKSTDADLAMSKSAVKISLDLLSNPLCEQDQDLLNMVMALDTAVKRMDAFNQEKVNQIQKTVIEPLKKFGSVFPSLNMAVKRREQALQDYRRLQAKVEKYEEKEKTGPVLAKLHQAREELRPVREDFEAKNRQLLEEMPRFYGSRLDYFQPSFESLIRAQVVYYSEMHKIFGDLSHQLDQPGHSDEQRERENEAKLRLAAPLTGWGQRWPWFTCWPFAMNDSS</sequence>
<proteinExistence type="predicted"/>
<dbReference type="GO" id="GO:0097320">
    <property type="term" value="P:plasma membrane tubulation"/>
    <property type="evidence" value="ECO:0007669"/>
    <property type="project" value="TreeGrafter"/>
</dbReference>
<reference evidence="13" key="3">
    <citation type="submission" date="2025-09" db="UniProtKB">
        <authorList>
            <consortium name="Ensembl"/>
        </authorList>
    </citation>
    <scope>IDENTIFICATION</scope>
</reference>
<feature type="coiled-coil region" evidence="10">
    <location>
        <begin position="182"/>
        <end position="209"/>
    </location>
</feature>
<keyword evidence="6" id="KW-0206">Cytoskeleton</keyword>
<reference evidence="13" key="2">
    <citation type="submission" date="2025-08" db="UniProtKB">
        <authorList>
            <consortium name="Ensembl"/>
        </authorList>
    </citation>
    <scope>IDENTIFICATION</scope>
</reference>
<accession>A0A8I5YJK8</accession>
<evidence type="ECO:0000256" key="8">
    <source>
        <dbReference type="ARBA" id="ARBA00059510"/>
    </source>
</evidence>
<evidence type="ECO:0000313" key="13">
    <source>
        <dbReference type="Ensembl" id="ENSPPYP00000026084.1"/>
    </source>
</evidence>
<dbReference type="InterPro" id="IPR004148">
    <property type="entry name" value="BAR_dom"/>
</dbReference>
<dbReference type="GO" id="GO:0048589">
    <property type="term" value="P:developmental growth"/>
    <property type="evidence" value="ECO:0007669"/>
    <property type="project" value="UniProtKB-ARBA"/>
</dbReference>